<evidence type="ECO:0000313" key="1">
    <source>
        <dbReference type="EMBL" id="CAF1281331.1"/>
    </source>
</evidence>
<evidence type="ECO:0000313" key="2">
    <source>
        <dbReference type="EMBL" id="CAF4076905.1"/>
    </source>
</evidence>
<dbReference type="Proteomes" id="UP000663829">
    <property type="component" value="Unassembled WGS sequence"/>
</dbReference>
<proteinExistence type="predicted"/>
<reference evidence="1" key="1">
    <citation type="submission" date="2021-02" db="EMBL/GenBank/DDBJ databases">
        <authorList>
            <person name="Nowell W R."/>
        </authorList>
    </citation>
    <scope>NUCLEOTIDE SEQUENCE</scope>
</reference>
<dbReference type="EMBL" id="CAJNOQ010011628">
    <property type="protein sequence ID" value="CAF1281331.1"/>
    <property type="molecule type" value="Genomic_DNA"/>
</dbReference>
<sequence>MTTTTPSSLNIIQNRVTTSTLKPFETATRQLALASLPTISKVLPVVTGLLTSLEPSSFAPQTIQKLKDTLRSALKVRVL</sequence>
<gene>
    <name evidence="1" type="ORF">GPM918_LOCUS27572</name>
    <name evidence="2" type="ORF">SRO942_LOCUS27916</name>
</gene>
<comment type="caution">
    <text evidence="1">The sequence shown here is derived from an EMBL/GenBank/DDBJ whole genome shotgun (WGS) entry which is preliminary data.</text>
</comment>
<evidence type="ECO:0000313" key="3">
    <source>
        <dbReference type="Proteomes" id="UP000663829"/>
    </source>
</evidence>
<dbReference type="Proteomes" id="UP000681722">
    <property type="component" value="Unassembled WGS sequence"/>
</dbReference>
<organism evidence="1 3">
    <name type="scientific">Didymodactylos carnosus</name>
    <dbReference type="NCBI Taxonomy" id="1234261"/>
    <lineage>
        <taxon>Eukaryota</taxon>
        <taxon>Metazoa</taxon>
        <taxon>Spiralia</taxon>
        <taxon>Gnathifera</taxon>
        <taxon>Rotifera</taxon>
        <taxon>Eurotatoria</taxon>
        <taxon>Bdelloidea</taxon>
        <taxon>Philodinida</taxon>
        <taxon>Philodinidae</taxon>
        <taxon>Didymodactylos</taxon>
    </lineage>
</organism>
<dbReference type="OrthoDB" id="117690at2759"/>
<protein>
    <submittedName>
        <fullName evidence="1">Uncharacterized protein</fullName>
    </submittedName>
</protein>
<keyword evidence="3" id="KW-1185">Reference proteome</keyword>
<accession>A0A815CDC1</accession>
<dbReference type="EMBL" id="CAJOBC010028007">
    <property type="protein sequence ID" value="CAF4076905.1"/>
    <property type="molecule type" value="Genomic_DNA"/>
</dbReference>
<name>A0A815CDC1_9BILA</name>
<dbReference type="AlphaFoldDB" id="A0A815CDC1"/>